<dbReference type="InterPro" id="IPR043129">
    <property type="entry name" value="ATPase_NBD"/>
</dbReference>
<evidence type="ECO:0000256" key="2">
    <source>
        <dbReference type="ARBA" id="ARBA00022777"/>
    </source>
</evidence>
<name>A0AA97I0Z2_9SPHN</name>
<dbReference type="CDD" id="cd24008">
    <property type="entry name" value="ASKHA_NBD_GLK"/>
    <property type="match status" value="1"/>
</dbReference>
<dbReference type="PANTHER" id="PTHR47690:SF1">
    <property type="entry name" value="GLUCOKINASE"/>
    <property type="match status" value="1"/>
</dbReference>
<dbReference type="InterPro" id="IPR050201">
    <property type="entry name" value="Bacterial_glucokinase"/>
</dbReference>
<dbReference type="RefSeq" id="WP_317082492.1">
    <property type="nucleotide sequence ID" value="NZ_CP136594.1"/>
</dbReference>
<keyword evidence="1 4" id="KW-0808">Transferase</keyword>
<dbReference type="Proteomes" id="UP001302429">
    <property type="component" value="Chromosome"/>
</dbReference>
<dbReference type="GO" id="GO:0005829">
    <property type="term" value="C:cytosol"/>
    <property type="evidence" value="ECO:0007669"/>
    <property type="project" value="TreeGrafter"/>
</dbReference>
<proteinExistence type="inferred from homology"/>
<evidence type="ECO:0000256" key="1">
    <source>
        <dbReference type="ARBA" id="ARBA00022679"/>
    </source>
</evidence>
<dbReference type="SUPFAM" id="SSF53067">
    <property type="entry name" value="Actin-like ATPase domain"/>
    <property type="match status" value="1"/>
</dbReference>
<dbReference type="GO" id="GO:0005524">
    <property type="term" value="F:ATP binding"/>
    <property type="evidence" value="ECO:0007669"/>
    <property type="project" value="InterPro"/>
</dbReference>
<dbReference type="EMBL" id="CP136594">
    <property type="protein sequence ID" value="WOE75512.1"/>
    <property type="molecule type" value="Genomic_DNA"/>
</dbReference>
<comment type="similarity">
    <text evidence="3">Belongs to the bacterial glucokinase family.</text>
</comment>
<reference evidence="4 5" key="1">
    <citation type="submission" date="2023-10" db="EMBL/GenBank/DDBJ databases">
        <title>Complete genome sequence of a Sphingomonadaceae bacterium.</title>
        <authorList>
            <person name="Yan C."/>
        </authorList>
    </citation>
    <scope>NUCLEOTIDE SEQUENCE [LARGE SCALE GENOMIC DNA]</scope>
    <source>
        <strain evidence="4 5">SCSIO 66989</strain>
    </source>
</reference>
<keyword evidence="5" id="KW-1185">Reference proteome</keyword>
<keyword evidence="2" id="KW-0418">Kinase</keyword>
<dbReference type="GO" id="GO:0005536">
    <property type="term" value="F:D-glucose binding"/>
    <property type="evidence" value="ECO:0007669"/>
    <property type="project" value="InterPro"/>
</dbReference>
<dbReference type="AlphaFoldDB" id="A0AA97I0Z2"/>
<dbReference type="InterPro" id="IPR003836">
    <property type="entry name" value="Glucokinase"/>
</dbReference>
<dbReference type="PANTHER" id="PTHR47690">
    <property type="entry name" value="GLUCOKINASE"/>
    <property type="match status" value="1"/>
</dbReference>
<dbReference type="EC" id="2.7.1.2" evidence="4"/>
<accession>A0AA97I0Z2</accession>
<protein>
    <submittedName>
        <fullName evidence="4">Glucokinase</fullName>
        <ecNumber evidence="4">2.7.1.2</ecNumber>
    </submittedName>
</protein>
<dbReference type="Pfam" id="PF02685">
    <property type="entry name" value="Glucokinase"/>
    <property type="match status" value="1"/>
</dbReference>
<gene>
    <name evidence="4" type="ORF">RB602_02015</name>
</gene>
<dbReference type="NCBIfam" id="NF009073">
    <property type="entry name" value="PRK12408.1"/>
    <property type="match status" value="1"/>
</dbReference>
<dbReference type="GO" id="GO:0006096">
    <property type="term" value="P:glycolytic process"/>
    <property type="evidence" value="ECO:0007669"/>
    <property type="project" value="InterPro"/>
</dbReference>
<organism evidence="4 5">
    <name type="scientific">Alterisphingorhabdus coralli</name>
    <dbReference type="NCBI Taxonomy" id="3071408"/>
    <lineage>
        <taxon>Bacteria</taxon>
        <taxon>Pseudomonadati</taxon>
        <taxon>Pseudomonadota</taxon>
        <taxon>Alphaproteobacteria</taxon>
        <taxon>Sphingomonadales</taxon>
        <taxon>Sphingomonadaceae</taxon>
        <taxon>Alterisphingorhabdus (ex Yan et al. 2024)</taxon>
    </lineage>
</organism>
<evidence type="ECO:0000256" key="3">
    <source>
        <dbReference type="RuleBase" id="RU004046"/>
    </source>
</evidence>
<dbReference type="KEGG" id="acoa:RB602_02015"/>
<dbReference type="Gene3D" id="3.40.367.20">
    <property type="match status" value="1"/>
</dbReference>
<evidence type="ECO:0000313" key="4">
    <source>
        <dbReference type="EMBL" id="WOE75512.1"/>
    </source>
</evidence>
<sequence length="332" mass="35766">MSQTHAEELVVADIGGTHARFAIAHIAEGRLAELSHMEKLRTADHASLQIAWQDYARQIGRSLPRHGAIAAAARVNGEVMTFTNSSWMLRPALAQEKLGLEHFTLINDFGAVAHAVAQAGAEDFAHLCGPEDQDLQRDGLVSVVGPGTGLGVAHIVWDQGRYIVTETEGGHLDFAPHDAVEDRILAALRKQHSRVSAERIVSGSGLNVIYRVLAEMEGQAARDLDDKALWTLALSGEDSLAAAAFDRFCLCLGSVVGDIALVQGAHSIVLAGGLGARIGEKFAQSGFRERLLAKGRFRWMMETMPVKRLLIDEPGLYGAAAAYLKEFPACET</sequence>
<dbReference type="Gene3D" id="3.30.420.40">
    <property type="match status" value="1"/>
</dbReference>
<evidence type="ECO:0000313" key="5">
    <source>
        <dbReference type="Proteomes" id="UP001302429"/>
    </source>
</evidence>
<dbReference type="GO" id="GO:0004340">
    <property type="term" value="F:glucokinase activity"/>
    <property type="evidence" value="ECO:0007669"/>
    <property type="project" value="UniProtKB-EC"/>
</dbReference>